<dbReference type="RefSeq" id="WP_273173263.1">
    <property type="nucleotide sequence ID" value="NZ_CP181270.1"/>
</dbReference>
<sequence length="100" mass="10893">MRAFRHTEHVVFQAPVSEQIIHALGLGMTAGMVSRQLNMPLDFVELVMEQAKAAGRLDVLDMSSAKCGGSSCQPDPESFVCAGCPVLSVSNRHRHRRKSA</sequence>
<name>A0A971ICA2_9BIFI</name>
<dbReference type="EMBL" id="JAAXZR010000017">
    <property type="protein sequence ID" value="NLT79444.1"/>
    <property type="molecule type" value="Genomic_DNA"/>
</dbReference>
<gene>
    <name evidence="1" type="ORF">GXW98_04045</name>
</gene>
<dbReference type="AlphaFoldDB" id="A0A971ICA2"/>
<evidence type="ECO:0000313" key="1">
    <source>
        <dbReference type="EMBL" id="NLT79444.1"/>
    </source>
</evidence>
<comment type="caution">
    <text evidence="1">The sequence shown here is derived from an EMBL/GenBank/DDBJ whole genome shotgun (WGS) entry which is preliminary data.</text>
</comment>
<organism evidence="1 2">
    <name type="scientific">Bifidobacterium crudilactis</name>
    <dbReference type="NCBI Taxonomy" id="327277"/>
    <lineage>
        <taxon>Bacteria</taxon>
        <taxon>Bacillati</taxon>
        <taxon>Actinomycetota</taxon>
        <taxon>Actinomycetes</taxon>
        <taxon>Bifidobacteriales</taxon>
        <taxon>Bifidobacteriaceae</taxon>
        <taxon>Bifidobacterium</taxon>
    </lineage>
</organism>
<accession>A0A971ICA2</accession>
<protein>
    <submittedName>
        <fullName evidence="1">Uncharacterized protein</fullName>
    </submittedName>
</protein>
<dbReference type="Proteomes" id="UP000767327">
    <property type="component" value="Unassembled WGS sequence"/>
</dbReference>
<reference evidence="1" key="2">
    <citation type="submission" date="2020-01" db="EMBL/GenBank/DDBJ databases">
        <authorList>
            <person name="Campanaro S."/>
        </authorList>
    </citation>
    <scope>NUCLEOTIDE SEQUENCE</scope>
    <source>
        <strain evidence="1">AS01afH2WH_6</strain>
    </source>
</reference>
<evidence type="ECO:0000313" key="2">
    <source>
        <dbReference type="Proteomes" id="UP000767327"/>
    </source>
</evidence>
<proteinExistence type="predicted"/>
<reference evidence="1" key="1">
    <citation type="journal article" date="2020" name="Biotechnol. Biofuels">
        <title>New insights from the biogas microbiome by comprehensive genome-resolved metagenomics of nearly 1600 species originating from multiple anaerobic digesters.</title>
        <authorList>
            <person name="Campanaro S."/>
            <person name="Treu L."/>
            <person name="Rodriguez-R L.M."/>
            <person name="Kovalovszki A."/>
            <person name="Ziels R.M."/>
            <person name="Maus I."/>
            <person name="Zhu X."/>
            <person name="Kougias P.G."/>
            <person name="Basile A."/>
            <person name="Luo G."/>
            <person name="Schluter A."/>
            <person name="Konstantinidis K.T."/>
            <person name="Angelidaki I."/>
        </authorList>
    </citation>
    <scope>NUCLEOTIDE SEQUENCE</scope>
    <source>
        <strain evidence="1">AS01afH2WH_6</strain>
    </source>
</reference>